<dbReference type="Proteomes" id="UP000461730">
    <property type="component" value="Unassembled WGS sequence"/>
</dbReference>
<reference evidence="1 2" key="1">
    <citation type="submission" date="2019-12" db="EMBL/GenBank/DDBJ databases">
        <title>Chitinophaga sp. strain ysch24 (GDMCC 1.1355), whole genome shotgun sequence.</title>
        <authorList>
            <person name="Zhang X."/>
        </authorList>
    </citation>
    <scope>NUCLEOTIDE SEQUENCE [LARGE SCALE GENOMIC DNA]</scope>
    <source>
        <strain evidence="2">ysch24</strain>
    </source>
</reference>
<keyword evidence="2" id="KW-1185">Reference proteome</keyword>
<evidence type="ECO:0000313" key="1">
    <source>
        <dbReference type="EMBL" id="MVT12286.1"/>
    </source>
</evidence>
<proteinExistence type="predicted"/>
<evidence type="ECO:0000313" key="2">
    <source>
        <dbReference type="Proteomes" id="UP000461730"/>
    </source>
</evidence>
<dbReference type="EMBL" id="WRXN01000021">
    <property type="protein sequence ID" value="MVT12286.1"/>
    <property type="molecule type" value="Genomic_DNA"/>
</dbReference>
<comment type="caution">
    <text evidence="1">The sequence shown here is derived from an EMBL/GenBank/DDBJ whole genome shotgun (WGS) entry which is preliminary data.</text>
</comment>
<protein>
    <submittedName>
        <fullName evidence="1">Uncharacterized protein</fullName>
    </submittedName>
</protein>
<sequence>MRYFILFLAFLSMEGCVNNAIQSIKVHFFCKEANVQLNLSLPKDWIDQEKPGFLSESLLFNSRVGAIDSSSWIDVRIYQYEDTTLNDLNSLLNWQIGNDIDGNVSIKIDKHLDTTRNGKSIGVLYFTYRYEQGAWFSRRILLTKDKNIIILSITSKKDEDELNKIFENLKSELEL</sequence>
<accession>A0A7K1UD86</accession>
<name>A0A7K1UD86_9BACT</name>
<dbReference type="AlphaFoldDB" id="A0A7K1UD86"/>
<gene>
    <name evidence="1" type="ORF">GO493_28785</name>
</gene>
<dbReference type="RefSeq" id="WP_157309706.1">
    <property type="nucleotide sequence ID" value="NZ_WRXN01000021.1"/>
</dbReference>
<organism evidence="1 2">
    <name type="scientific">Chitinophaga tropicalis</name>
    <dbReference type="NCBI Taxonomy" id="2683588"/>
    <lineage>
        <taxon>Bacteria</taxon>
        <taxon>Pseudomonadati</taxon>
        <taxon>Bacteroidota</taxon>
        <taxon>Chitinophagia</taxon>
        <taxon>Chitinophagales</taxon>
        <taxon>Chitinophagaceae</taxon>
        <taxon>Chitinophaga</taxon>
    </lineage>
</organism>